<accession>A0A9N9E6K7</accession>
<keyword evidence="2" id="KW-1185">Reference proteome</keyword>
<name>A0A9N9E6K7_9GLOM</name>
<evidence type="ECO:0000313" key="2">
    <source>
        <dbReference type="Proteomes" id="UP000789342"/>
    </source>
</evidence>
<evidence type="ECO:0000313" key="1">
    <source>
        <dbReference type="EMBL" id="CAG8661774.1"/>
    </source>
</evidence>
<comment type="caution">
    <text evidence="1">The sequence shown here is derived from an EMBL/GenBank/DDBJ whole genome shotgun (WGS) entry which is preliminary data.</text>
</comment>
<proteinExistence type="predicted"/>
<dbReference type="Proteomes" id="UP000789342">
    <property type="component" value="Unassembled WGS sequence"/>
</dbReference>
<sequence length="74" mass="8109">KFTIVIIRAHKNLKGNFINEANRVGVGIFWVNGATAENFSISMNSPLQLSSLQLFPLTHTQLDSRGPSAILSAR</sequence>
<dbReference type="EMBL" id="CAJVPV010011525">
    <property type="protein sequence ID" value="CAG8661774.1"/>
    <property type="molecule type" value="Genomic_DNA"/>
</dbReference>
<reference evidence="1" key="1">
    <citation type="submission" date="2021-06" db="EMBL/GenBank/DDBJ databases">
        <authorList>
            <person name="Kallberg Y."/>
            <person name="Tangrot J."/>
            <person name="Rosling A."/>
        </authorList>
    </citation>
    <scope>NUCLEOTIDE SEQUENCE</scope>
    <source>
        <strain evidence="1">CL551</strain>
    </source>
</reference>
<feature type="non-terminal residue" evidence="1">
    <location>
        <position position="1"/>
    </location>
</feature>
<protein>
    <submittedName>
        <fullName evidence="1">4524_t:CDS:1</fullName>
    </submittedName>
</protein>
<gene>
    <name evidence="1" type="ORF">AMORRO_LOCUS10435</name>
</gene>
<dbReference type="AlphaFoldDB" id="A0A9N9E6K7"/>
<organism evidence="1 2">
    <name type="scientific">Acaulospora morrowiae</name>
    <dbReference type="NCBI Taxonomy" id="94023"/>
    <lineage>
        <taxon>Eukaryota</taxon>
        <taxon>Fungi</taxon>
        <taxon>Fungi incertae sedis</taxon>
        <taxon>Mucoromycota</taxon>
        <taxon>Glomeromycotina</taxon>
        <taxon>Glomeromycetes</taxon>
        <taxon>Diversisporales</taxon>
        <taxon>Acaulosporaceae</taxon>
        <taxon>Acaulospora</taxon>
    </lineage>
</organism>